<sequence>MFLTIPHETRNLSMLISSYSSPEVVGLSLLMVKSLRSRARNGTMPLDALICCSSERKLPKFRSGLHKSFNFLNNSRSPTSIAFHVLLSFLMIVEFSARTIW</sequence>
<evidence type="ECO:0000313" key="2">
    <source>
        <dbReference type="Proteomes" id="UP000769157"/>
    </source>
</evidence>
<evidence type="ECO:0000313" key="1">
    <source>
        <dbReference type="EMBL" id="KAH3660223.1"/>
    </source>
</evidence>
<organism evidence="1 2">
    <name type="scientific">Ogataea philodendri</name>
    <dbReference type="NCBI Taxonomy" id="1378263"/>
    <lineage>
        <taxon>Eukaryota</taxon>
        <taxon>Fungi</taxon>
        <taxon>Dikarya</taxon>
        <taxon>Ascomycota</taxon>
        <taxon>Saccharomycotina</taxon>
        <taxon>Pichiomycetes</taxon>
        <taxon>Pichiales</taxon>
        <taxon>Pichiaceae</taxon>
        <taxon>Ogataea</taxon>
    </lineage>
</organism>
<dbReference type="RefSeq" id="XP_046057934.1">
    <property type="nucleotide sequence ID" value="XM_046208823.1"/>
</dbReference>
<dbReference type="AlphaFoldDB" id="A0A9P8NUQ0"/>
<dbReference type="GeneID" id="70239392"/>
<dbReference type="EMBL" id="JAEUBE010000511">
    <property type="protein sequence ID" value="KAH3660223.1"/>
    <property type="molecule type" value="Genomic_DNA"/>
</dbReference>
<dbReference type="Proteomes" id="UP000769157">
    <property type="component" value="Unassembled WGS sequence"/>
</dbReference>
<comment type="caution">
    <text evidence="1">The sequence shown here is derived from an EMBL/GenBank/DDBJ whole genome shotgun (WGS) entry which is preliminary data.</text>
</comment>
<name>A0A9P8NUQ0_9ASCO</name>
<keyword evidence="2" id="KW-1185">Reference proteome</keyword>
<protein>
    <submittedName>
        <fullName evidence="1">Uncharacterized protein</fullName>
    </submittedName>
</protein>
<reference evidence="1" key="2">
    <citation type="submission" date="2021-01" db="EMBL/GenBank/DDBJ databases">
        <authorList>
            <person name="Schikora-Tamarit M.A."/>
        </authorList>
    </citation>
    <scope>NUCLEOTIDE SEQUENCE</scope>
    <source>
        <strain evidence="1">CBS6075</strain>
    </source>
</reference>
<gene>
    <name evidence="1" type="ORF">OGAPHI_007428</name>
</gene>
<proteinExistence type="predicted"/>
<accession>A0A9P8NUQ0</accession>
<reference evidence="1" key="1">
    <citation type="journal article" date="2021" name="Open Biol.">
        <title>Shared evolutionary footprints suggest mitochondrial oxidative damage underlies multiple complex I losses in fungi.</title>
        <authorList>
            <person name="Schikora-Tamarit M.A."/>
            <person name="Marcet-Houben M."/>
            <person name="Nosek J."/>
            <person name="Gabaldon T."/>
        </authorList>
    </citation>
    <scope>NUCLEOTIDE SEQUENCE</scope>
    <source>
        <strain evidence="1">CBS6075</strain>
    </source>
</reference>